<feature type="region of interest" description="Disordered" evidence="3">
    <location>
        <begin position="345"/>
        <end position="388"/>
    </location>
</feature>
<dbReference type="OrthoDB" id="1725934at2759"/>
<keyword evidence="2" id="KW-0812">Transmembrane</keyword>
<dbReference type="PANTHER" id="PTHR22166:SF12">
    <property type="entry name" value="ENDOPLASMIC RETICULUM JUNCTION FORMATION PROTEIN LUNAPARK"/>
    <property type="match status" value="1"/>
</dbReference>
<dbReference type="InterPro" id="IPR040115">
    <property type="entry name" value="Lnp"/>
</dbReference>
<feature type="domain" description="Lunapark zinc ribbon" evidence="4">
    <location>
        <begin position="271"/>
        <end position="320"/>
    </location>
</feature>
<reference evidence="6" key="1">
    <citation type="journal article" date="2010" name="Nature">
        <title>The Amphimedon queenslandica genome and the evolution of animal complexity.</title>
        <authorList>
            <person name="Srivastava M."/>
            <person name="Simakov O."/>
            <person name="Chapman J."/>
            <person name="Fahey B."/>
            <person name="Gauthier M.E."/>
            <person name="Mitros T."/>
            <person name="Richards G.S."/>
            <person name="Conaco C."/>
            <person name="Dacre M."/>
            <person name="Hellsten U."/>
            <person name="Larroux C."/>
            <person name="Putnam N.H."/>
            <person name="Stanke M."/>
            <person name="Adamska M."/>
            <person name="Darling A."/>
            <person name="Degnan S.M."/>
            <person name="Oakley T.H."/>
            <person name="Plachetzki D.C."/>
            <person name="Zhai Y."/>
            <person name="Adamski M."/>
            <person name="Calcino A."/>
            <person name="Cummins S.F."/>
            <person name="Goodstein D.M."/>
            <person name="Harris C."/>
            <person name="Jackson D.J."/>
            <person name="Leys S.P."/>
            <person name="Shu S."/>
            <person name="Woodcroft B.J."/>
            <person name="Vervoort M."/>
            <person name="Kosik K.S."/>
            <person name="Manning G."/>
            <person name="Degnan B.M."/>
            <person name="Rokhsar D.S."/>
        </authorList>
    </citation>
    <scope>NUCLEOTIDE SEQUENCE [LARGE SCALE GENOMIC DNA]</scope>
</reference>
<keyword evidence="2" id="KW-1133">Transmembrane helix</keyword>
<comment type="function">
    <text evidence="2">Plays a role in determining ER morphology.</text>
</comment>
<dbReference type="eggNOG" id="KOG2846">
    <property type="taxonomic scope" value="Eukaryota"/>
</dbReference>
<keyword evidence="2" id="KW-0256">Endoplasmic reticulum</keyword>
<dbReference type="InterPro" id="IPR019273">
    <property type="entry name" value="Lunapark_Znf"/>
</dbReference>
<dbReference type="OMA" id="PKWYDRI"/>
<evidence type="ECO:0000313" key="6">
    <source>
        <dbReference type="Proteomes" id="UP000007879"/>
    </source>
</evidence>
<organism evidence="5">
    <name type="scientific">Amphimedon queenslandica</name>
    <name type="common">Sponge</name>
    <dbReference type="NCBI Taxonomy" id="400682"/>
    <lineage>
        <taxon>Eukaryota</taxon>
        <taxon>Metazoa</taxon>
        <taxon>Porifera</taxon>
        <taxon>Demospongiae</taxon>
        <taxon>Heteroscleromorpha</taxon>
        <taxon>Haplosclerida</taxon>
        <taxon>Niphatidae</taxon>
        <taxon>Amphimedon</taxon>
    </lineage>
</organism>
<feature type="transmembrane region" description="Helical" evidence="2">
    <location>
        <begin position="43"/>
        <end position="69"/>
    </location>
</feature>
<dbReference type="EnsemblMetazoa" id="Aqu2.1.27270_001">
    <property type="protein sequence ID" value="Aqu2.1.27270_001"/>
    <property type="gene ID" value="Aqu2.1.27270"/>
</dbReference>
<keyword evidence="2" id="KW-0862">Zinc</keyword>
<proteinExistence type="inferred from homology"/>
<comment type="subcellular location">
    <subcellularLocation>
        <location evidence="2">Endoplasmic reticulum membrane</location>
        <topology evidence="2">Multi-pass membrane protein</topology>
    </subcellularLocation>
</comment>
<dbReference type="AlphaFoldDB" id="A0A1X7UHY1"/>
<feature type="compositionally biased region" description="Polar residues" evidence="3">
    <location>
        <begin position="149"/>
        <end position="162"/>
    </location>
</feature>
<keyword evidence="6" id="KW-1185">Reference proteome</keyword>
<dbReference type="KEGG" id="aqu:105313361"/>
<gene>
    <name evidence="5" type="primary">105313361</name>
</gene>
<keyword evidence="2" id="KW-0863">Zinc-finger</keyword>
<keyword evidence="2" id="KW-0472">Membrane</keyword>
<evidence type="ECO:0000259" key="4">
    <source>
        <dbReference type="Pfam" id="PF10058"/>
    </source>
</evidence>
<dbReference type="GO" id="GO:1903373">
    <property type="term" value="P:positive regulation of endoplasmic reticulum tubular network organization"/>
    <property type="evidence" value="ECO:0007669"/>
    <property type="project" value="UniProtKB-UniRule"/>
</dbReference>
<dbReference type="STRING" id="400682.A0A1X7UHY1"/>
<dbReference type="GO" id="GO:0008270">
    <property type="term" value="F:zinc ion binding"/>
    <property type="evidence" value="ECO:0007669"/>
    <property type="project" value="UniProtKB-KW"/>
</dbReference>
<feature type="compositionally biased region" description="Pro residues" evidence="3">
    <location>
        <begin position="175"/>
        <end position="185"/>
    </location>
</feature>
<feature type="region of interest" description="Disordered" evidence="3">
    <location>
        <begin position="146"/>
        <end position="198"/>
    </location>
</feature>
<dbReference type="Pfam" id="PF10058">
    <property type="entry name" value="Zn_ribbon_10"/>
    <property type="match status" value="1"/>
</dbReference>
<dbReference type="EnsemblMetazoa" id="XM_011406718.2">
    <property type="protein sequence ID" value="XP_011405020.1"/>
    <property type="gene ID" value="LOC105313361"/>
</dbReference>
<comment type="domain">
    <text evidence="2">The C4-type zinc finger motif is necessary both for its ER three-way tubular junction localization and formation.</text>
</comment>
<dbReference type="GO" id="GO:0071788">
    <property type="term" value="P:endoplasmic reticulum tubular network maintenance"/>
    <property type="evidence" value="ECO:0007669"/>
    <property type="project" value="UniProtKB-UniRule"/>
</dbReference>
<dbReference type="Proteomes" id="UP000007879">
    <property type="component" value="Unassembled WGS sequence"/>
</dbReference>
<accession>A0A1X7UHY1</accession>
<sequence length="388" mass="43387">MGAIFPKWRRSQKSSREALEALETSITSLTQSRKKSQQCERSFAITLIMAFLLLYPLILVVGVVIWVWFNDFFTLEVSVVFVLLVALLPIMFYGFKKLINMYFAHRQTEYNLALQMLQAEKKKVLDEVMEKEPYKIAKELLEKYEPSHPTLSKQSQEDSSSNVRRRLVPGSVPNTPRPAGPPSTPHPALRFQQQQRQVATPMRLPATPALASLPQATPQAPPPVTRVPDSSISESVVQRNDATFIPPGHCLGIAPGPPQPVPILPRERTNIDKVVEYILGDGPSNRYALICSNCKSHNGMSLKEEFEYLAFRCAYCYEFNPARKTKPNITTRVSTGSTLPLAITAAPGAPLSETKTGGEGEEETVHDNKNEEKERGEHDAKDIEENES</sequence>
<evidence type="ECO:0000256" key="3">
    <source>
        <dbReference type="SAM" id="MobiDB-lite"/>
    </source>
</evidence>
<dbReference type="InParanoid" id="A0A1X7UHY1"/>
<dbReference type="GO" id="GO:0098826">
    <property type="term" value="C:endoplasmic reticulum tubular network membrane"/>
    <property type="evidence" value="ECO:0007669"/>
    <property type="project" value="UniProtKB-UniRule"/>
</dbReference>
<feature type="compositionally biased region" description="Basic and acidic residues" evidence="3">
    <location>
        <begin position="363"/>
        <end position="388"/>
    </location>
</feature>
<protein>
    <recommendedName>
        <fullName evidence="2">Endoplasmic reticulum junction formation protein lunapark</fullName>
    </recommendedName>
</protein>
<comment type="similarity">
    <text evidence="1 2">Belongs to the lunapark family.</text>
</comment>
<dbReference type="PANTHER" id="PTHR22166">
    <property type="entry name" value="ENDOPLASMIC RETICULUM JUNCTION FORMATION PROTEIN LUNAPARK"/>
    <property type="match status" value="1"/>
</dbReference>
<reference evidence="5" key="2">
    <citation type="submission" date="2017-05" db="UniProtKB">
        <authorList>
            <consortium name="EnsemblMetazoa"/>
        </authorList>
    </citation>
    <scope>IDENTIFICATION</scope>
</reference>
<evidence type="ECO:0000313" key="5">
    <source>
        <dbReference type="EnsemblMetazoa" id="Aqu2.1.27270_001"/>
    </source>
</evidence>
<evidence type="ECO:0000256" key="1">
    <source>
        <dbReference type="ARBA" id="ARBA00009940"/>
    </source>
</evidence>
<feature type="transmembrane region" description="Helical" evidence="2">
    <location>
        <begin position="75"/>
        <end position="95"/>
    </location>
</feature>
<name>A0A1X7UHY1_AMPQE</name>
<evidence type="ECO:0000256" key="2">
    <source>
        <dbReference type="RuleBase" id="RU367073"/>
    </source>
</evidence>
<keyword evidence="2" id="KW-0479">Metal-binding</keyword>